<feature type="compositionally biased region" description="Basic residues" evidence="1">
    <location>
        <begin position="24"/>
        <end position="34"/>
    </location>
</feature>
<sequence>MVEITAGGRNTEGSGGIKSDSGRIKGRTVRKNKRSGTITIPVPLPQREMLRNGPLYREEVSVGEGRGNEKRETSYREGTAPWSGGTISDI</sequence>
<dbReference type="KEGG" id="ahal:FTX54_014675"/>
<dbReference type="RefSeq" id="WP_187254534.1">
    <property type="nucleotide sequence ID" value="NZ_CP144914.1"/>
</dbReference>
<accession>A0A5C7FJE7</accession>
<name>A0A5C7FJE7_9BACI</name>
<feature type="region of interest" description="Disordered" evidence="1">
    <location>
        <begin position="1"/>
        <end position="39"/>
    </location>
</feature>
<evidence type="ECO:0000313" key="3">
    <source>
        <dbReference type="Proteomes" id="UP000321816"/>
    </source>
</evidence>
<dbReference type="EMBL" id="CP144914">
    <property type="protein sequence ID" value="WWD79625.1"/>
    <property type="molecule type" value="Genomic_DNA"/>
</dbReference>
<reference evidence="2 3" key="1">
    <citation type="submission" date="2024-01" db="EMBL/GenBank/DDBJ databases">
        <title>Complete Genome Sequence of Alkalicoccus halolimnae BZ-SZ-XJ29T, a Moderately Halophilic Bacterium Isolated from a Salt Lake.</title>
        <authorList>
            <person name="Zhao B."/>
        </authorList>
    </citation>
    <scope>NUCLEOTIDE SEQUENCE [LARGE SCALE GENOMIC DNA]</scope>
    <source>
        <strain evidence="2 3">BZ-SZ-XJ29</strain>
    </source>
</reference>
<gene>
    <name evidence="2" type="ORF">FTX54_014675</name>
</gene>
<protein>
    <submittedName>
        <fullName evidence="2">Uncharacterized protein</fullName>
    </submittedName>
</protein>
<keyword evidence="3" id="KW-1185">Reference proteome</keyword>
<evidence type="ECO:0000313" key="2">
    <source>
        <dbReference type="EMBL" id="WWD79625.1"/>
    </source>
</evidence>
<dbReference type="Proteomes" id="UP000321816">
    <property type="component" value="Chromosome"/>
</dbReference>
<dbReference type="AlphaFoldDB" id="A0A5C7FJE7"/>
<organism evidence="2 3">
    <name type="scientific">Alkalicoccus halolimnae</name>
    <dbReference type="NCBI Taxonomy" id="1667239"/>
    <lineage>
        <taxon>Bacteria</taxon>
        <taxon>Bacillati</taxon>
        <taxon>Bacillota</taxon>
        <taxon>Bacilli</taxon>
        <taxon>Bacillales</taxon>
        <taxon>Bacillaceae</taxon>
        <taxon>Alkalicoccus</taxon>
    </lineage>
</organism>
<feature type="region of interest" description="Disordered" evidence="1">
    <location>
        <begin position="51"/>
        <end position="90"/>
    </location>
</feature>
<proteinExistence type="predicted"/>
<feature type="compositionally biased region" description="Basic and acidic residues" evidence="1">
    <location>
        <begin position="56"/>
        <end position="75"/>
    </location>
</feature>
<evidence type="ECO:0000256" key="1">
    <source>
        <dbReference type="SAM" id="MobiDB-lite"/>
    </source>
</evidence>